<dbReference type="InterPro" id="IPR041577">
    <property type="entry name" value="RT_RNaseH_2"/>
</dbReference>
<dbReference type="PANTHER" id="PTHR37984">
    <property type="entry name" value="PROTEIN CBG26694"/>
    <property type="match status" value="1"/>
</dbReference>
<dbReference type="EMBL" id="BKCJ010438920">
    <property type="protein sequence ID" value="GFA52300.1"/>
    <property type="molecule type" value="Genomic_DNA"/>
</dbReference>
<protein>
    <recommendedName>
        <fullName evidence="2">Reverse transcriptase/retrotransposon-derived protein RNase H-like domain-containing protein</fullName>
    </recommendedName>
</protein>
<dbReference type="AlphaFoldDB" id="A0A699JTD5"/>
<comment type="caution">
    <text evidence="3">The sequence shown here is derived from an EMBL/GenBank/DDBJ whole genome shotgun (WGS) entry which is preliminary data.</text>
</comment>
<name>A0A699JTD5_TANCI</name>
<gene>
    <name evidence="3" type="ORF">Tci_624272</name>
</gene>
<accession>A0A699JTD5</accession>
<reference evidence="3" key="1">
    <citation type="journal article" date="2019" name="Sci. Rep.">
        <title>Draft genome of Tanacetum cinerariifolium, the natural source of mosquito coil.</title>
        <authorList>
            <person name="Yamashiro T."/>
            <person name="Shiraishi A."/>
            <person name="Satake H."/>
            <person name="Nakayama K."/>
        </authorList>
    </citation>
    <scope>NUCLEOTIDE SEQUENCE</scope>
</reference>
<evidence type="ECO:0000256" key="1">
    <source>
        <dbReference type="ARBA" id="ARBA00023268"/>
    </source>
</evidence>
<dbReference type="InterPro" id="IPR043502">
    <property type="entry name" value="DNA/RNA_pol_sf"/>
</dbReference>
<dbReference type="Pfam" id="PF17919">
    <property type="entry name" value="RT_RNaseH_2"/>
    <property type="match status" value="1"/>
</dbReference>
<sequence length="471" mass="53626">MDSGSSCEIIDEHYFKKLNPTIKATKVDLKTPLVGFSRERSWSIGRIAMQRMGIVVSTFHGAIKFHTKKGIKTVLSADKTDEGTKRARKILSTNEERVLSWVNDKEKIIVNDKYPDQTVTIGKQLPGHFKKELQNLLKSNIDVFAWTHADMIGVLRTIMVGGKPFNTEHKMNEYSHVKPIKHNKRGLGPDRNMAAYKETKKLTKGGILPKVKHQTWVAKPVMWTRFTVTKIERDLEAYVNDMVIKSTFEKEMLKDIQETFERFQSINMKLNPNKCSFGVEEGPFLGDLITKQGIKSNHSKVKAVTDLDQPRTLKDIQSLNEKLAALSQFLSKGAKRSLAFFKVLKGCKDKKNIQWTAEADKALKKIHKIVQALPILTAPRVGETLTMYLTVLKESISVVLAAKRNKGWTPIYFVSRVLQGTELNYPALEKLVLDLFHAARRLQRYFQAHTITVLTNRPIKQTLTGPEKLEE</sequence>
<dbReference type="Gene3D" id="3.30.70.270">
    <property type="match status" value="2"/>
</dbReference>
<dbReference type="InterPro" id="IPR050951">
    <property type="entry name" value="Retrovirus_Pol_polyprotein"/>
</dbReference>
<feature type="domain" description="Reverse transcriptase/retrotransposon-derived protein RNase H-like" evidence="2">
    <location>
        <begin position="355"/>
        <end position="453"/>
    </location>
</feature>
<dbReference type="PANTHER" id="PTHR37984:SF5">
    <property type="entry name" value="PROTEIN NYNRIN-LIKE"/>
    <property type="match status" value="1"/>
</dbReference>
<dbReference type="SUPFAM" id="SSF56672">
    <property type="entry name" value="DNA/RNA polymerases"/>
    <property type="match status" value="1"/>
</dbReference>
<evidence type="ECO:0000259" key="2">
    <source>
        <dbReference type="Pfam" id="PF17919"/>
    </source>
</evidence>
<proteinExistence type="predicted"/>
<keyword evidence="1" id="KW-0511">Multifunctional enzyme</keyword>
<evidence type="ECO:0000313" key="3">
    <source>
        <dbReference type="EMBL" id="GFA52300.1"/>
    </source>
</evidence>
<dbReference type="GO" id="GO:0003824">
    <property type="term" value="F:catalytic activity"/>
    <property type="evidence" value="ECO:0007669"/>
    <property type="project" value="UniProtKB-KW"/>
</dbReference>
<dbReference type="InterPro" id="IPR043128">
    <property type="entry name" value="Rev_trsase/Diguanyl_cyclase"/>
</dbReference>
<organism evidence="3">
    <name type="scientific">Tanacetum cinerariifolium</name>
    <name type="common">Dalmatian daisy</name>
    <name type="synonym">Chrysanthemum cinerariifolium</name>
    <dbReference type="NCBI Taxonomy" id="118510"/>
    <lineage>
        <taxon>Eukaryota</taxon>
        <taxon>Viridiplantae</taxon>
        <taxon>Streptophyta</taxon>
        <taxon>Embryophyta</taxon>
        <taxon>Tracheophyta</taxon>
        <taxon>Spermatophyta</taxon>
        <taxon>Magnoliopsida</taxon>
        <taxon>eudicotyledons</taxon>
        <taxon>Gunneridae</taxon>
        <taxon>Pentapetalae</taxon>
        <taxon>asterids</taxon>
        <taxon>campanulids</taxon>
        <taxon>Asterales</taxon>
        <taxon>Asteraceae</taxon>
        <taxon>Asteroideae</taxon>
        <taxon>Anthemideae</taxon>
        <taxon>Anthemidinae</taxon>
        <taxon>Tanacetum</taxon>
    </lineage>
</organism>